<evidence type="ECO:0000313" key="8">
    <source>
        <dbReference type="EMBL" id="OSD00817.1"/>
    </source>
</evidence>
<keyword evidence="6 7" id="KW-0349">Heme</keyword>
<dbReference type="InterPro" id="IPR017972">
    <property type="entry name" value="Cyt_P450_CS"/>
</dbReference>
<keyword evidence="4 7" id="KW-0560">Oxidoreductase</keyword>
<dbReference type="OrthoDB" id="1844152at2759"/>
<dbReference type="InterPro" id="IPR036396">
    <property type="entry name" value="Cyt_P450_sf"/>
</dbReference>
<dbReference type="PRINTS" id="PR00463">
    <property type="entry name" value="EP450I"/>
</dbReference>
<accession>A0A1Y2II86</accession>
<keyword evidence="5 6" id="KW-0408">Iron</keyword>
<evidence type="ECO:0000313" key="9">
    <source>
        <dbReference type="Proteomes" id="UP000193067"/>
    </source>
</evidence>
<protein>
    <submittedName>
        <fullName evidence="8">Cytochrome P450</fullName>
    </submittedName>
</protein>
<dbReference type="GO" id="GO:0004497">
    <property type="term" value="F:monooxygenase activity"/>
    <property type="evidence" value="ECO:0007669"/>
    <property type="project" value="UniProtKB-KW"/>
</dbReference>
<dbReference type="EMBL" id="KZ084115">
    <property type="protein sequence ID" value="OSD00817.1"/>
    <property type="molecule type" value="Genomic_DNA"/>
</dbReference>
<organism evidence="8 9">
    <name type="scientific">Trametes coccinea (strain BRFM310)</name>
    <name type="common">Pycnoporus coccineus</name>
    <dbReference type="NCBI Taxonomy" id="1353009"/>
    <lineage>
        <taxon>Eukaryota</taxon>
        <taxon>Fungi</taxon>
        <taxon>Dikarya</taxon>
        <taxon>Basidiomycota</taxon>
        <taxon>Agaricomycotina</taxon>
        <taxon>Agaricomycetes</taxon>
        <taxon>Polyporales</taxon>
        <taxon>Polyporaceae</taxon>
        <taxon>Trametes</taxon>
    </lineage>
</organism>
<proteinExistence type="inferred from homology"/>
<dbReference type="CDD" id="cd11041">
    <property type="entry name" value="CYP503A1-like"/>
    <property type="match status" value="1"/>
</dbReference>
<evidence type="ECO:0000256" key="4">
    <source>
        <dbReference type="ARBA" id="ARBA00023002"/>
    </source>
</evidence>
<keyword evidence="9" id="KW-1185">Reference proteome</keyword>
<comment type="cofactor">
    <cofactor evidence="1 6">
        <name>heme</name>
        <dbReference type="ChEBI" id="CHEBI:30413"/>
    </cofactor>
</comment>
<evidence type="ECO:0000256" key="3">
    <source>
        <dbReference type="ARBA" id="ARBA00022723"/>
    </source>
</evidence>
<evidence type="ECO:0000256" key="2">
    <source>
        <dbReference type="ARBA" id="ARBA00010617"/>
    </source>
</evidence>
<dbReference type="PRINTS" id="PR00385">
    <property type="entry name" value="P450"/>
</dbReference>
<dbReference type="AlphaFoldDB" id="A0A1Y2II86"/>
<dbReference type="GO" id="GO:0016705">
    <property type="term" value="F:oxidoreductase activity, acting on paired donors, with incorporation or reduction of molecular oxygen"/>
    <property type="evidence" value="ECO:0007669"/>
    <property type="project" value="InterPro"/>
</dbReference>
<keyword evidence="7" id="KW-0503">Monooxygenase</keyword>
<dbReference type="Pfam" id="PF00067">
    <property type="entry name" value="p450"/>
    <property type="match status" value="1"/>
</dbReference>
<dbReference type="InterPro" id="IPR001128">
    <property type="entry name" value="Cyt_P450"/>
</dbReference>
<dbReference type="GO" id="GO:0020037">
    <property type="term" value="F:heme binding"/>
    <property type="evidence" value="ECO:0007669"/>
    <property type="project" value="InterPro"/>
</dbReference>
<feature type="binding site" description="axial binding residue" evidence="6">
    <location>
        <position position="441"/>
    </location>
    <ligand>
        <name>heme</name>
        <dbReference type="ChEBI" id="CHEBI:30413"/>
    </ligand>
    <ligandPart>
        <name>Fe</name>
        <dbReference type="ChEBI" id="CHEBI:18248"/>
    </ligandPart>
</feature>
<dbReference type="Proteomes" id="UP000193067">
    <property type="component" value="Unassembled WGS sequence"/>
</dbReference>
<comment type="similarity">
    <text evidence="2 7">Belongs to the cytochrome P450 family.</text>
</comment>
<dbReference type="InterPro" id="IPR002401">
    <property type="entry name" value="Cyt_P450_E_grp-I"/>
</dbReference>
<dbReference type="SUPFAM" id="SSF48264">
    <property type="entry name" value="Cytochrome P450"/>
    <property type="match status" value="1"/>
</dbReference>
<evidence type="ECO:0000256" key="1">
    <source>
        <dbReference type="ARBA" id="ARBA00001971"/>
    </source>
</evidence>
<keyword evidence="3 6" id="KW-0479">Metal-binding</keyword>
<dbReference type="GO" id="GO:0005506">
    <property type="term" value="F:iron ion binding"/>
    <property type="evidence" value="ECO:0007669"/>
    <property type="project" value="InterPro"/>
</dbReference>
<dbReference type="Gene3D" id="1.10.630.10">
    <property type="entry name" value="Cytochrome P450"/>
    <property type="match status" value="1"/>
</dbReference>
<dbReference type="PANTHER" id="PTHR46206">
    <property type="entry name" value="CYTOCHROME P450"/>
    <property type="match status" value="1"/>
</dbReference>
<evidence type="ECO:0000256" key="5">
    <source>
        <dbReference type="ARBA" id="ARBA00023004"/>
    </source>
</evidence>
<evidence type="ECO:0000256" key="6">
    <source>
        <dbReference type="PIRSR" id="PIRSR602401-1"/>
    </source>
</evidence>
<sequence>MADIELVYACLATLVTILIIKWYCDPLRSIPTVGGTSLPLISYISSLRFLRHAKAILQEGYNKYHGSVFKVAMMDQWLVVVSGPELVDELRKRPDNELSFHEGIGEVVQTRYTLGDDVHENTYHVDIIREKLTRSIPMILAEAIDELSVAVQEYIPVKGDDWLKVNVIQSARDIVARTSNRVFVGLPACHNQKYLNLAVSFTMDVVKDRSIINLFPSFLKPFVGRMVGNSMSNLRRAIPLLKPIIDERWRKRKEFGEDWPDKPNDMLQWVMEAAADRNPSYSAIVQRMLLVNFAAIHTSSNSITHAIYHLAERPEYLKDLREEIEPILKEEGWTKTSISKMWKLDSFLRESQRYNGVNLTSLARKAQKDVVLSNGVLIPNGTLVVAAAYPTHHDDEVYSDANKFDPFRFARQREAEGGSAKHQFAATSVDYIPFGHGKHACPGRFFAANELKAMLAYIVLNYDVKLGGDGKRPPNVYWGWTVLPEPNAEVFFRKRQPSAISGKVVT</sequence>
<evidence type="ECO:0000256" key="7">
    <source>
        <dbReference type="RuleBase" id="RU000461"/>
    </source>
</evidence>
<gene>
    <name evidence="8" type="ORF">PYCCODRAFT_1392735</name>
</gene>
<dbReference type="PROSITE" id="PS00086">
    <property type="entry name" value="CYTOCHROME_P450"/>
    <property type="match status" value="1"/>
</dbReference>
<dbReference type="STRING" id="1353009.A0A1Y2II86"/>
<name>A0A1Y2II86_TRAC3</name>
<reference evidence="8 9" key="1">
    <citation type="journal article" date="2015" name="Biotechnol. Biofuels">
        <title>Enhanced degradation of softwood versus hardwood by the white-rot fungus Pycnoporus coccineus.</title>
        <authorList>
            <person name="Couturier M."/>
            <person name="Navarro D."/>
            <person name="Chevret D."/>
            <person name="Henrissat B."/>
            <person name="Piumi F."/>
            <person name="Ruiz-Duenas F.J."/>
            <person name="Martinez A.T."/>
            <person name="Grigoriev I.V."/>
            <person name="Riley R."/>
            <person name="Lipzen A."/>
            <person name="Berrin J.G."/>
            <person name="Master E.R."/>
            <person name="Rosso M.N."/>
        </authorList>
    </citation>
    <scope>NUCLEOTIDE SEQUENCE [LARGE SCALE GENOMIC DNA]</scope>
    <source>
        <strain evidence="8 9">BRFM310</strain>
    </source>
</reference>